<evidence type="ECO:0008006" key="5">
    <source>
        <dbReference type="Google" id="ProtNLM"/>
    </source>
</evidence>
<organism evidence="3 4">
    <name type="scientific">Cronartium quercuum f. sp. fusiforme G11</name>
    <dbReference type="NCBI Taxonomy" id="708437"/>
    <lineage>
        <taxon>Eukaryota</taxon>
        <taxon>Fungi</taxon>
        <taxon>Dikarya</taxon>
        <taxon>Basidiomycota</taxon>
        <taxon>Pucciniomycotina</taxon>
        <taxon>Pucciniomycetes</taxon>
        <taxon>Pucciniales</taxon>
        <taxon>Coleosporiaceae</taxon>
        <taxon>Cronartium</taxon>
    </lineage>
</organism>
<feature type="region of interest" description="Disordered" evidence="1">
    <location>
        <begin position="48"/>
        <end position="74"/>
    </location>
</feature>
<keyword evidence="2" id="KW-0732">Signal</keyword>
<gene>
    <name evidence="3" type="ORF">CROQUDRAFT_106608</name>
</gene>
<reference evidence="3" key="1">
    <citation type="submission" date="2013-11" db="EMBL/GenBank/DDBJ databases">
        <title>Genome sequence of the fusiform rust pathogen reveals effectors for host alternation and coevolution with pine.</title>
        <authorList>
            <consortium name="DOE Joint Genome Institute"/>
            <person name="Smith K."/>
            <person name="Pendleton A."/>
            <person name="Kubisiak T."/>
            <person name="Anderson C."/>
            <person name="Salamov A."/>
            <person name="Aerts A."/>
            <person name="Riley R."/>
            <person name="Clum A."/>
            <person name="Lindquist E."/>
            <person name="Ence D."/>
            <person name="Campbell M."/>
            <person name="Kronenberg Z."/>
            <person name="Feau N."/>
            <person name="Dhillon B."/>
            <person name="Hamelin R."/>
            <person name="Burleigh J."/>
            <person name="Smith J."/>
            <person name="Yandell M."/>
            <person name="Nelson C."/>
            <person name="Grigoriev I."/>
            <person name="Davis J."/>
        </authorList>
    </citation>
    <scope>NUCLEOTIDE SEQUENCE</scope>
    <source>
        <strain evidence="3">G11</strain>
    </source>
</reference>
<keyword evidence="4" id="KW-1185">Reference proteome</keyword>
<name>A0A9P6TCA3_9BASI</name>
<evidence type="ECO:0000313" key="3">
    <source>
        <dbReference type="EMBL" id="KAG0147112.1"/>
    </source>
</evidence>
<evidence type="ECO:0000256" key="1">
    <source>
        <dbReference type="SAM" id="MobiDB-lite"/>
    </source>
</evidence>
<sequence length="150" mass="16263">MHFQLTLIPAFIFAFAGLSGSAQKLLGRAPPGISSRVTNSLASCSPYEHVHPSSGRASSGNNLRIGNPPSKGRIQVKRCPRAAPAPLQIPEQPMIKPTHILKAASAMRGNYRPSNQRGIYRNTRPLSHKPVMAHAVRIPILIKLFSSKSL</sequence>
<dbReference type="Proteomes" id="UP000886653">
    <property type="component" value="Unassembled WGS sequence"/>
</dbReference>
<dbReference type="AlphaFoldDB" id="A0A9P6TCA3"/>
<feature type="chain" id="PRO_5040235311" description="Secreted protein" evidence="2">
    <location>
        <begin position="23"/>
        <end position="150"/>
    </location>
</feature>
<evidence type="ECO:0000313" key="4">
    <source>
        <dbReference type="Proteomes" id="UP000886653"/>
    </source>
</evidence>
<feature type="signal peptide" evidence="2">
    <location>
        <begin position="1"/>
        <end position="22"/>
    </location>
</feature>
<comment type="caution">
    <text evidence="3">The sequence shown here is derived from an EMBL/GenBank/DDBJ whole genome shotgun (WGS) entry which is preliminary data.</text>
</comment>
<dbReference type="EMBL" id="MU167251">
    <property type="protein sequence ID" value="KAG0147112.1"/>
    <property type="molecule type" value="Genomic_DNA"/>
</dbReference>
<accession>A0A9P6TCA3</accession>
<evidence type="ECO:0000256" key="2">
    <source>
        <dbReference type="SAM" id="SignalP"/>
    </source>
</evidence>
<protein>
    <recommendedName>
        <fullName evidence="5">Secreted protein</fullName>
    </recommendedName>
</protein>
<proteinExistence type="predicted"/>
<feature type="compositionally biased region" description="Polar residues" evidence="1">
    <location>
        <begin position="55"/>
        <end position="64"/>
    </location>
</feature>